<evidence type="ECO:0000313" key="2">
    <source>
        <dbReference type="Proteomes" id="UP001314170"/>
    </source>
</evidence>
<dbReference type="PANTHER" id="PTHR34567">
    <property type="entry name" value="FK506-BINDING-LIKE PROTEIN"/>
    <property type="match status" value="1"/>
</dbReference>
<accession>A0AAV1RAN7</accession>
<dbReference type="AlphaFoldDB" id="A0AAV1RAN7"/>
<protein>
    <submittedName>
        <fullName evidence="1">Uncharacterized protein</fullName>
    </submittedName>
</protein>
<gene>
    <name evidence="1" type="ORF">DCAF_LOCUS8309</name>
</gene>
<comment type="caution">
    <text evidence="1">The sequence shown here is derived from an EMBL/GenBank/DDBJ whole genome shotgun (WGS) entry which is preliminary data.</text>
</comment>
<dbReference type="PANTHER" id="PTHR34567:SF7">
    <property type="entry name" value="PENTATRICOPEPTIDE REPEAT-CONTAINING-LIKE PROTEIN"/>
    <property type="match status" value="1"/>
</dbReference>
<proteinExistence type="predicted"/>
<reference evidence="1 2" key="1">
    <citation type="submission" date="2024-01" db="EMBL/GenBank/DDBJ databases">
        <authorList>
            <person name="Waweru B."/>
        </authorList>
    </citation>
    <scope>NUCLEOTIDE SEQUENCE [LARGE SCALE GENOMIC DNA]</scope>
</reference>
<dbReference type="Proteomes" id="UP001314170">
    <property type="component" value="Unassembled WGS sequence"/>
</dbReference>
<organism evidence="1 2">
    <name type="scientific">Dovyalis caffra</name>
    <dbReference type="NCBI Taxonomy" id="77055"/>
    <lineage>
        <taxon>Eukaryota</taxon>
        <taxon>Viridiplantae</taxon>
        <taxon>Streptophyta</taxon>
        <taxon>Embryophyta</taxon>
        <taxon>Tracheophyta</taxon>
        <taxon>Spermatophyta</taxon>
        <taxon>Magnoliopsida</taxon>
        <taxon>eudicotyledons</taxon>
        <taxon>Gunneridae</taxon>
        <taxon>Pentapetalae</taxon>
        <taxon>rosids</taxon>
        <taxon>fabids</taxon>
        <taxon>Malpighiales</taxon>
        <taxon>Salicaceae</taxon>
        <taxon>Flacourtieae</taxon>
        <taxon>Dovyalis</taxon>
    </lineage>
</organism>
<dbReference type="EMBL" id="CAWUPB010000913">
    <property type="protein sequence ID" value="CAK7331124.1"/>
    <property type="molecule type" value="Genomic_DNA"/>
</dbReference>
<keyword evidence="2" id="KW-1185">Reference proteome</keyword>
<sequence>MVYRGRYYPEARSRNCRKTSQTQYRSSSSVPRWEKEFCLDVGNLLEAKKYISETNEIMQWDDSEGKECFYNAKNRLWALNYGRAPYCRPSLPNPDKYIDEIDWNSEFDTQLLMELEEARKPVPRKEESSVVDNPWMLPVEQIRPTGWDVREDPYGPRLLTGMIVGDGKD</sequence>
<name>A0AAV1RAN7_9ROSI</name>
<evidence type="ECO:0000313" key="1">
    <source>
        <dbReference type="EMBL" id="CAK7331124.1"/>
    </source>
</evidence>